<dbReference type="AlphaFoldDB" id="L1INI5"/>
<accession>L1INI5</accession>
<dbReference type="SUPFAM" id="SSF57850">
    <property type="entry name" value="RING/U-box"/>
    <property type="match status" value="1"/>
</dbReference>
<evidence type="ECO:0000256" key="1">
    <source>
        <dbReference type="SAM" id="MobiDB-lite"/>
    </source>
</evidence>
<proteinExistence type="predicted"/>
<dbReference type="HOGENOM" id="CLU_1491793_0_0_1"/>
<keyword evidence="4" id="KW-1185">Reference proteome</keyword>
<evidence type="ECO:0000313" key="4">
    <source>
        <dbReference type="Proteomes" id="UP000011087"/>
    </source>
</evidence>
<dbReference type="PaxDb" id="55529-EKX37454"/>
<reference evidence="4" key="2">
    <citation type="submission" date="2012-11" db="EMBL/GenBank/DDBJ databases">
        <authorList>
            <person name="Kuo A."/>
            <person name="Curtis B.A."/>
            <person name="Tanifuji G."/>
            <person name="Burki F."/>
            <person name="Gruber A."/>
            <person name="Irimia M."/>
            <person name="Maruyama S."/>
            <person name="Arias M.C."/>
            <person name="Ball S.G."/>
            <person name="Gile G.H."/>
            <person name="Hirakawa Y."/>
            <person name="Hopkins J.F."/>
            <person name="Rensing S.A."/>
            <person name="Schmutz J."/>
            <person name="Symeonidi A."/>
            <person name="Elias M."/>
            <person name="Eveleigh R.J."/>
            <person name="Herman E.K."/>
            <person name="Klute M.J."/>
            <person name="Nakayama T."/>
            <person name="Obornik M."/>
            <person name="Reyes-Prieto A."/>
            <person name="Armbrust E.V."/>
            <person name="Aves S.J."/>
            <person name="Beiko R.G."/>
            <person name="Coutinho P."/>
            <person name="Dacks J.B."/>
            <person name="Durnford D.G."/>
            <person name="Fast N.M."/>
            <person name="Green B.R."/>
            <person name="Grisdale C."/>
            <person name="Hempe F."/>
            <person name="Henrissat B."/>
            <person name="Hoppner M.P."/>
            <person name="Ishida K.-I."/>
            <person name="Kim E."/>
            <person name="Koreny L."/>
            <person name="Kroth P.G."/>
            <person name="Liu Y."/>
            <person name="Malik S.-B."/>
            <person name="Maier U.G."/>
            <person name="McRose D."/>
            <person name="Mock T."/>
            <person name="Neilson J.A."/>
            <person name="Onodera N.T."/>
            <person name="Poole A.M."/>
            <person name="Pritham E.J."/>
            <person name="Richards T.A."/>
            <person name="Rocap G."/>
            <person name="Roy S.W."/>
            <person name="Sarai C."/>
            <person name="Schaack S."/>
            <person name="Shirato S."/>
            <person name="Slamovits C.H."/>
            <person name="Spencer D.F."/>
            <person name="Suzuki S."/>
            <person name="Worden A.Z."/>
            <person name="Zauner S."/>
            <person name="Barry K."/>
            <person name="Bell C."/>
            <person name="Bharti A.K."/>
            <person name="Crow J.A."/>
            <person name="Grimwood J."/>
            <person name="Kramer R."/>
            <person name="Lindquist E."/>
            <person name="Lucas S."/>
            <person name="Salamov A."/>
            <person name="McFadden G.I."/>
            <person name="Lane C.E."/>
            <person name="Keeling P.J."/>
            <person name="Gray M.W."/>
            <person name="Grigoriev I.V."/>
            <person name="Archibald J.M."/>
        </authorList>
    </citation>
    <scope>NUCLEOTIDE SEQUENCE</scope>
    <source>
        <strain evidence="4">CCMP2712</strain>
    </source>
</reference>
<dbReference type="KEGG" id="gtt:GUITHDRAFT_145011"/>
<gene>
    <name evidence="2" type="ORF">GUITHDRAFT_145011</name>
</gene>
<dbReference type="RefSeq" id="XP_005824434.1">
    <property type="nucleotide sequence ID" value="XM_005824377.1"/>
</dbReference>
<dbReference type="Proteomes" id="UP000011087">
    <property type="component" value="Unassembled WGS sequence"/>
</dbReference>
<evidence type="ECO:0000313" key="3">
    <source>
        <dbReference type="EnsemblProtists" id="EKX37454"/>
    </source>
</evidence>
<evidence type="ECO:0000313" key="2">
    <source>
        <dbReference type="EMBL" id="EKX37454.1"/>
    </source>
</evidence>
<sequence length="181" mass="20134">MKEDLYQNSFLINRVMSSDLTAGSEVMIQGLEEGYNGKSGVVLETGERFKVQVGEETLLVEPGNLVLARKEDVGAGREEEGRVCAICYDPLTEKERAELPCCGNASSTVQYCTECIQVIIERVPPEHCPESWGRREEWLESIRQTRRNMGAAAGGGREEEERVEEQVEEQDGGGLARCVMM</sequence>
<dbReference type="GeneID" id="17294214"/>
<dbReference type="EnsemblProtists" id="EKX37454">
    <property type="protein sequence ID" value="EKX37454"/>
    <property type="gene ID" value="GUITHDRAFT_145011"/>
</dbReference>
<reference evidence="2 4" key="1">
    <citation type="journal article" date="2012" name="Nature">
        <title>Algal genomes reveal evolutionary mosaicism and the fate of nucleomorphs.</title>
        <authorList>
            <consortium name="DOE Joint Genome Institute"/>
            <person name="Curtis B.A."/>
            <person name="Tanifuji G."/>
            <person name="Burki F."/>
            <person name="Gruber A."/>
            <person name="Irimia M."/>
            <person name="Maruyama S."/>
            <person name="Arias M.C."/>
            <person name="Ball S.G."/>
            <person name="Gile G.H."/>
            <person name="Hirakawa Y."/>
            <person name="Hopkins J.F."/>
            <person name="Kuo A."/>
            <person name="Rensing S.A."/>
            <person name="Schmutz J."/>
            <person name="Symeonidi A."/>
            <person name="Elias M."/>
            <person name="Eveleigh R.J."/>
            <person name="Herman E.K."/>
            <person name="Klute M.J."/>
            <person name="Nakayama T."/>
            <person name="Obornik M."/>
            <person name="Reyes-Prieto A."/>
            <person name="Armbrust E.V."/>
            <person name="Aves S.J."/>
            <person name="Beiko R.G."/>
            <person name="Coutinho P."/>
            <person name="Dacks J.B."/>
            <person name="Durnford D.G."/>
            <person name="Fast N.M."/>
            <person name="Green B.R."/>
            <person name="Grisdale C.J."/>
            <person name="Hempel F."/>
            <person name="Henrissat B."/>
            <person name="Hoppner M.P."/>
            <person name="Ishida K."/>
            <person name="Kim E."/>
            <person name="Koreny L."/>
            <person name="Kroth P.G."/>
            <person name="Liu Y."/>
            <person name="Malik S.B."/>
            <person name="Maier U.G."/>
            <person name="McRose D."/>
            <person name="Mock T."/>
            <person name="Neilson J.A."/>
            <person name="Onodera N.T."/>
            <person name="Poole A.M."/>
            <person name="Pritham E.J."/>
            <person name="Richards T.A."/>
            <person name="Rocap G."/>
            <person name="Roy S.W."/>
            <person name="Sarai C."/>
            <person name="Schaack S."/>
            <person name="Shirato S."/>
            <person name="Slamovits C.H."/>
            <person name="Spencer D.F."/>
            <person name="Suzuki S."/>
            <person name="Worden A.Z."/>
            <person name="Zauner S."/>
            <person name="Barry K."/>
            <person name="Bell C."/>
            <person name="Bharti A.K."/>
            <person name="Crow J.A."/>
            <person name="Grimwood J."/>
            <person name="Kramer R."/>
            <person name="Lindquist E."/>
            <person name="Lucas S."/>
            <person name="Salamov A."/>
            <person name="McFadden G.I."/>
            <person name="Lane C.E."/>
            <person name="Keeling P.J."/>
            <person name="Gray M.W."/>
            <person name="Grigoriev I.V."/>
            <person name="Archibald J.M."/>
        </authorList>
    </citation>
    <scope>NUCLEOTIDE SEQUENCE</scope>
    <source>
        <strain evidence="2 4">CCMP2712</strain>
    </source>
</reference>
<feature type="compositionally biased region" description="Acidic residues" evidence="1">
    <location>
        <begin position="161"/>
        <end position="171"/>
    </location>
</feature>
<feature type="region of interest" description="Disordered" evidence="1">
    <location>
        <begin position="149"/>
        <end position="173"/>
    </location>
</feature>
<protein>
    <submittedName>
        <fullName evidence="2 3">Uncharacterized protein</fullName>
    </submittedName>
</protein>
<name>L1INI5_GUITC</name>
<dbReference type="EMBL" id="JH993059">
    <property type="protein sequence ID" value="EKX37454.1"/>
    <property type="molecule type" value="Genomic_DNA"/>
</dbReference>
<reference evidence="3" key="3">
    <citation type="submission" date="2016-03" db="UniProtKB">
        <authorList>
            <consortium name="EnsemblProtists"/>
        </authorList>
    </citation>
    <scope>IDENTIFICATION</scope>
</reference>
<organism evidence="2">
    <name type="scientific">Guillardia theta (strain CCMP2712)</name>
    <name type="common">Cryptophyte</name>
    <dbReference type="NCBI Taxonomy" id="905079"/>
    <lineage>
        <taxon>Eukaryota</taxon>
        <taxon>Cryptophyceae</taxon>
        <taxon>Pyrenomonadales</taxon>
        <taxon>Geminigeraceae</taxon>
        <taxon>Guillardia</taxon>
    </lineage>
</organism>